<accession>A0AB39BGH9</accession>
<dbReference type="AlphaFoldDB" id="A0AB39BGH9"/>
<keyword evidence="1" id="KW-0812">Transmembrane</keyword>
<name>A0AB39BGH9_9MICO</name>
<gene>
    <name evidence="2" type="ORF">ABFY20_00255</name>
</gene>
<dbReference type="EMBL" id="CP162511">
    <property type="protein sequence ID" value="XDI05554.1"/>
    <property type="molecule type" value="Genomic_DNA"/>
</dbReference>
<protein>
    <submittedName>
        <fullName evidence="2">Uncharacterized protein</fullName>
    </submittedName>
</protein>
<keyword evidence="1" id="KW-1133">Transmembrane helix</keyword>
<dbReference type="RefSeq" id="WP_368497935.1">
    <property type="nucleotide sequence ID" value="NZ_CP162511.1"/>
</dbReference>
<organism evidence="2">
    <name type="scientific">Herbiconiux sp. A18JL235</name>
    <dbReference type="NCBI Taxonomy" id="3152363"/>
    <lineage>
        <taxon>Bacteria</taxon>
        <taxon>Bacillati</taxon>
        <taxon>Actinomycetota</taxon>
        <taxon>Actinomycetes</taxon>
        <taxon>Micrococcales</taxon>
        <taxon>Microbacteriaceae</taxon>
        <taxon>Herbiconiux</taxon>
    </lineage>
</organism>
<reference evidence="2" key="1">
    <citation type="submission" date="2024-05" db="EMBL/GenBank/DDBJ databases">
        <title>Herbiconiux sp. A18JL235.</title>
        <authorList>
            <person name="Zhang G."/>
        </authorList>
    </citation>
    <scope>NUCLEOTIDE SEQUENCE</scope>
    <source>
        <strain evidence="2">A18JL235</strain>
    </source>
</reference>
<sequence>MTDEADAGENSRDALQRSVVIYTGLLLLTVAAAFSAIGILNRELYSAPAFVRIYLDAVADHDVAAALATPGVKLVTDDAPGTGEASLITPDALGGLSDIELVSDTEITPGRHRMVFSYTLTGTPVRGDSNPYTVTAQSEFDVERTGTSWLVFPEWSFVRSPSATATITVSHASDFTAGAVQVSAGDPTAFHASSSYEMLVPSLVMLSHHSEQLGSRAVPLAATKPRTPVSAIVDVQPTTGFLAEVQTAVDGFLADCVTQRLLYPPGCPFGLDVNDRIVSEPVWSIESYPQLTLLAGQDSWVVPNARGTARVVVDIRSLFDGTVTTRDELVPFDVSFAVSVEPDGSIAFSPRS</sequence>
<proteinExistence type="predicted"/>
<keyword evidence="1" id="KW-0472">Membrane</keyword>
<evidence type="ECO:0000313" key="2">
    <source>
        <dbReference type="EMBL" id="XDI05554.1"/>
    </source>
</evidence>
<evidence type="ECO:0000256" key="1">
    <source>
        <dbReference type="SAM" id="Phobius"/>
    </source>
</evidence>
<feature type="transmembrane region" description="Helical" evidence="1">
    <location>
        <begin position="20"/>
        <end position="40"/>
    </location>
</feature>